<reference evidence="1" key="1">
    <citation type="submission" date="2020-06" db="EMBL/GenBank/DDBJ databases">
        <title>Draft genome sequences of strains closely related to Aspergillus parafelis and Aspergillus hiratsukae.</title>
        <authorList>
            <person name="Dos Santos R.A.C."/>
            <person name="Rivero-Menendez O."/>
            <person name="Steenwyk J.L."/>
            <person name="Mead M.E."/>
            <person name="Goldman G.H."/>
            <person name="Alastruey-Izquierdo A."/>
            <person name="Rokas A."/>
        </authorList>
    </citation>
    <scope>NUCLEOTIDE SEQUENCE</scope>
    <source>
        <strain evidence="1">CNM-CM5623</strain>
    </source>
</reference>
<proteinExistence type="predicted"/>
<evidence type="ECO:0000313" key="2">
    <source>
        <dbReference type="Proteomes" id="UP000654922"/>
    </source>
</evidence>
<protein>
    <submittedName>
        <fullName evidence="1">Uncharacterized protein</fullName>
    </submittedName>
</protein>
<evidence type="ECO:0000313" key="1">
    <source>
        <dbReference type="EMBL" id="KAF7172589.1"/>
    </source>
</evidence>
<comment type="caution">
    <text evidence="1">The sequence shown here is derived from an EMBL/GenBank/DDBJ whole genome shotgun (WGS) entry which is preliminary data.</text>
</comment>
<name>A0A8H6V262_9EURO</name>
<sequence>MSEYKSRELGVLERKIIEDTERVQQLISAERYDEACELGRASLQYIDAYGIHLSRPMAQLASELSKSIASRDFGPRRDEQRGEKMLKDSATVFRELLGIFSEPKVDLAQVNPLRLNCLIGLLGEQQNHPALALVFTSLWESREVQCNWRPENIWAVGRRLVIAQYFSGDYDAALRLAGDIVYSLRRMLGTRDPSTLDMKLLLSQLYSTIGGRHQSQRYGRERAKKYYKKAADLHENVLRAFTHGLDNDDDFIDLEESSTSVDLGLAGKGTSSPASGYILRHVRLLKLSIQRLGEWPKSPAEYGRLIAAVSKNVPDGLADIEEVKKWNIENFGDGKAEATDDLLDPNFSHWGLPDGHASED</sequence>
<dbReference type="EMBL" id="JACBAE010001131">
    <property type="protein sequence ID" value="KAF7172589.1"/>
    <property type="molecule type" value="Genomic_DNA"/>
</dbReference>
<accession>A0A8H6V262</accession>
<dbReference type="OrthoDB" id="2546325at2759"/>
<dbReference type="AlphaFoldDB" id="A0A8H6V262"/>
<dbReference type="Proteomes" id="UP000654922">
    <property type="component" value="Unassembled WGS sequence"/>
</dbReference>
<organism evidence="1 2">
    <name type="scientific">Aspergillus felis</name>
    <dbReference type="NCBI Taxonomy" id="1287682"/>
    <lineage>
        <taxon>Eukaryota</taxon>
        <taxon>Fungi</taxon>
        <taxon>Dikarya</taxon>
        <taxon>Ascomycota</taxon>
        <taxon>Pezizomycotina</taxon>
        <taxon>Eurotiomycetes</taxon>
        <taxon>Eurotiomycetidae</taxon>
        <taxon>Eurotiales</taxon>
        <taxon>Aspergillaceae</taxon>
        <taxon>Aspergillus</taxon>
        <taxon>Aspergillus subgen. Fumigati</taxon>
    </lineage>
</organism>
<gene>
    <name evidence="1" type="ORF">CNMCM5623_004760</name>
</gene>